<dbReference type="AlphaFoldDB" id="A0A165ECC0"/>
<accession>A0A165ECC0</accession>
<dbReference type="SUPFAM" id="SSF160443">
    <property type="entry name" value="SMR domain-like"/>
    <property type="match status" value="1"/>
</dbReference>
<feature type="region of interest" description="Disordered" evidence="1">
    <location>
        <begin position="131"/>
        <end position="151"/>
    </location>
</feature>
<evidence type="ECO:0000313" key="4">
    <source>
        <dbReference type="EMBL" id="KZV86585.1"/>
    </source>
</evidence>
<dbReference type="InterPro" id="IPR013899">
    <property type="entry name" value="DUF1771"/>
</dbReference>
<feature type="domain" description="Smr" evidence="3">
    <location>
        <begin position="181"/>
        <end position="257"/>
    </location>
</feature>
<evidence type="ECO:0000313" key="5">
    <source>
        <dbReference type="Proteomes" id="UP000077266"/>
    </source>
</evidence>
<feature type="region of interest" description="Disordered" evidence="1">
    <location>
        <begin position="19"/>
        <end position="106"/>
    </location>
</feature>
<name>A0A165ECC0_EXIGL</name>
<feature type="compositionally biased region" description="Low complexity" evidence="1">
    <location>
        <begin position="36"/>
        <end position="64"/>
    </location>
</feature>
<dbReference type="OrthoDB" id="3231855at2759"/>
<dbReference type="PROSITE" id="PS50828">
    <property type="entry name" value="SMR"/>
    <property type="match status" value="1"/>
</dbReference>
<reference evidence="4 5" key="1">
    <citation type="journal article" date="2016" name="Mol. Biol. Evol.">
        <title>Comparative Genomics of Early-Diverging Mushroom-Forming Fungi Provides Insights into the Origins of Lignocellulose Decay Capabilities.</title>
        <authorList>
            <person name="Nagy L.G."/>
            <person name="Riley R."/>
            <person name="Tritt A."/>
            <person name="Adam C."/>
            <person name="Daum C."/>
            <person name="Floudas D."/>
            <person name="Sun H."/>
            <person name="Yadav J.S."/>
            <person name="Pangilinan J."/>
            <person name="Larsson K.H."/>
            <person name="Matsuura K."/>
            <person name="Barry K."/>
            <person name="Labutti K."/>
            <person name="Kuo R."/>
            <person name="Ohm R.A."/>
            <person name="Bhattacharya S.S."/>
            <person name="Shirouzu T."/>
            <person name="Yoshinaga Y."/>
            <person name="Martin F.M."/>
            <person name="Grigoriev I.V."/>
            <person name="Hibbett D.S."/>
        </authorList>
    </citation>
    <scope>NUCLEOTIDE SEQUENCE [LARGE SCALE GENOMIC DNA]</scope>
    <source>
        <strain evidence="4 5">HHB12029</strain>
    </source>
</reference>
<dbReference type="InterPro" id="IPR002625">
    <property type="entry name" value="Smr_dom"/>
</dbReference>
<dbReference type="Proteomes" id="UP000077266">
    <property type="component" value="Unassembled WGS sequence"/>
</dbReference>
<evidence type="ECO:0000256" key="1">
    <source>
        <dbReference type="SAM" id="MobiDB-lite"/>
    </source>
</evidence>
<dbReference type="InterPro" id="IPR036063">
    <property type="entry name" value="Smr_dom_sf"/>
</dbReference>
<dbReference type="FunCoup" id="A0A165ECC0">
    <property type="interactions" value="3"/>
</dbReference>
<dbReference type="STRING" id="1314781.A0A165ECC0"/>
<proteinExistence type="predicted"/>
<organism evidence="4 5">
    <name type="scientific">Exidia glandulosa HHB12029</name>
    <dbReference type="NCBI Taxonomy" id="1314781"/>
    <lineage>
        <taxon>Eukaryota</taxon>
        <taxon>Fungi</taxon>
        <taxon>Dikarya</taxon>
        <taxon>Basidiomycota</taxon>
        <taxon>Agaricomycotina</taxon>
        <taxon>Agaricomycetes</taxon>
        <taxon>Auriculariales</taxon>
        <taxon>Exidiaceae</taxon>
        <taxon>Exidia</taxon>
    </lineage>
</organism>
<dbReference type="Pfam" id="PF08590">
    <property type="entry name" value="DUF1771"/>
    <property type="match status" value="1"/>
</dbReference>
<keyword evidence="2" id="KW-0732">Signal</keyword>
<dbReference type="Gene3D" id="3.30.1370.110">
    <property type="match status" value="1"/>
</dbReference>
<feature type="compositionally biased region" description="Basic and acidic residues" evidence="1">
    <location>
        <begin position="139"/>
        <end position="151"/>
    </location>
</feature>
<evidence type="ECO:0000259" key="3">
    <source>
        <dbReference type="PROSITE" id="PS50828"/>
    </source>
</evidence>
<protein>
    <submittedName>
        <fullName evidence="4">DUF1771-domain-containing protein</fullName>
    </submittedName>
</protein>
<dbReference type="SMART" id="SM01162">
    <property type="entry name" value="DUF1771"/>
    <property type="match status" value="1"/>
</dbReference>
<dbReference type="InParanoid" id="A0A165ECC0"/>
<dbReference type="EMBL" id="KV426151">
    <property type="protein sequence ID" value="KZV86585.1"/>
    <property type="molecule type" value="Genomic_DNA"/>
</dbReference>
<dbReference type="PANTHER" id="PTHR47417:SF1">
    <property type="entry name" value="SMR DOMAIN-CONTAINING PROTEIN YPL199C"/>
    <property type="match status" value="1"/>
</dbReference>
<sequence length="285" mass="31831">MGVFDVLLKLLNALCGGQKAEEPPVDLPTQQPPRPHQQQQQQHQQQPHQQHQPPAQPPQSQWEQPKPHHQPHHETSPSPGPPSHAPEHQAHHKSRRGVNENLENQNNTYYVDLRERANRAGDEMARLSRESQAAYHAGDGARAKELSDESKRHRAEMESLNAEASEWIFKENNTDSEPGEVDLHGLYAREAITYADRSIEEARARGQSHIRLIVGKGMHSKGGASKLRPAIEELMQKHQLVASMDPHNAGVLVVDLGGASQGGPQVGSDEITRRLENDREECVIM</sequence>
<dbReference type="PANTHER" id="PTHR47417">
    <property type="entry name" value="SMR DOMAIN-CONTAINING PROTEIN YPL199C"/>
    <property type="match status" value="1"/>
</dbReference>
<dbReference type="Pfam" id="PF01713">
    <property type="entry name" value="Smr"/>
    <property type="match status" value="1"/>
</dbReference>
<gene>
    <name evidence="4" type="ORF">EXIGLDRAFT_680830</name>
</gene>
<keyword evidence="5" id="KW-1185">Reference proteome</keyword>
<evidence type="ECO:0000256" key="2">
    <source>
        <dbReference type="SAM" id="SignalP"/>
    </source>
</evidence>
<feature type="signal peptide" evidence="2">
    <location>
        <begin position="1"/>
        <end position="20"/>
    </location>
</feature>
<feature type="chain" id="PRO_5007857086" evidence="2">
    <location>
        <begin position="21"/>
        <end position="285"/>
    </location>
</feature>
<dbReference type="SMART" id="SM00463">
    <property type="entry name" value="SMR"/>
    <property type="match status" value="1"/>
</dbReference>
<dbReference type="InterPro" id="IPR053020">
    <property type="entry name" value="Smr_domain_protein"/>
</dbReference>